<dbReference type="AlphaFoldDB" id="W0JU81"/>
<evidence type="ECO:0000256" key="2">
    <source>
        <dbReference type="SAM" id="Phobius"/>
    </source>
</evidence>
<dbReference type="EMBL" id="CP007055">
    <property type="protein sequence ID" value="AHG00852.1"/>
    <property type="molecule type" value="Genomic_DNA"/>
</dbReference>
<reference evidence="4 5" key="1">
    <citation type="submission" date="2014-01" db="EMBL/GenBank/DDBJ databases">
        <authorList>
            <consortium name="DOE Joint Genome Institute"/>
            <person name="Anderson I."/>
            <person name="Huntemann M."/>
            <person name="Han J."/>
            <person name="Chen A."/>
            <person name="Kyrpides N."/>
            <person name="Mavromatis K."/>
            <person name="Markowitz V."/>
            <person name="Palaniappan K."/>
            <person name="Ivanova N."/>
            <person name="Schaumberg A."/>
            <person name="Pati A."/>
            <person name="Liolios K."/>
            <person name="Nordberg H.P."/>
            <person name="Cantor M.N."/>
            <person name="Hua S.X."/>
            <person name="Woyke T."/>
        </authorList>
    </citation>
    <scope>NUCLEOTIDE SEQUENCE [LARGE SCALE GENOMIC DNA]</scope>
    <source>
        <strain evidence="4 5">XH-48</strain>
    </source>
</reference>
<dbReference type="KEGG" id="hlr:HALLA_09645"/>
<dbReference type="STRING" id="797299.HALLA_09480"/>
<evidence type="ECO:0000313" key="5">
    <source>
        <dbReference type="Proteomes" id="UP000019024"/>
    </source>
</evidence>
<sequence>MNDERLSKAILGAMTVVVALMLEASHRLRNRSTSAMRMSPDVVVLEEPEPPEETTEGQ</sequence>
<dbReference type="HOGENOM" id="CLU_2968343_0_0_2"/>
<proteinExistence type="predicted"/>
<protein>
    <submittedName>
        <fullName evidence="4">Uncharacterized protein</fullName>
    </submittedName>
</protein>
<keyword evidence="2" id="KW-1133">Transmembrane helix</keyword>
<keyword evidence="5" id="KW-1185">Reference proteome</keyword>
<dbReference type="GeneID" id="43330773"/>
<dbReference type="EMBL" id="CP007055">
    <property type="protein sequence ID" value="AHG00833.1"/>
    <property type="molecule type" value="Genomic_DNA"/>
</dbReference>
<dbReference type="Proteomes" id="UP000019024">
    <property type="component" value="Chromosome"/>
</dbReference>
<organism evidence="4 5">
    <name type="scientific">Halostagnicola larsenii XH-48</name>
    <dbReference type="NCBI Taxonomy" id="797299"/>
    <lineage>
        <taxon>Archaea</taxon>
        <taxon>Methanobacteriati</taxon>
        <taxon>Methanobacteriota</taxon>
        <taxon>Stenosarchaea group</taxon>
        <taxon>Halobacteria</taxon>
        <taxon>Halobacteriales</taxon>
        <taxon>Natrialbaceae</taxon>
        <taxon>Halostagnicola</taxon>
    </lineage>
</organism>
<evidence type="ECO:0000313" key="4">
    <source>
        <dbReference type="EMBL" id="AHG00852.1"/>
    </source>
</evidence>
<feature type="transmembrane region" description="Helical" evidence="2">
    <location>
        <begin position="6"/>
        <end position="24"/>
    </location>
</feature>
<keyword evidence="2" id="KW-0812">Transmembrane</keyword>
<accession>W0JU81</accession>
<feature type="region of interest" description="Disordered" evidence="1">
    <location>
        <begin position="39"/>
        <end position="58"/>
    </location>
</feature>
<dbReference type="KEGG" id="hlr:HALLA_09480"/>
<evidence type="ECO:0000256" key="1">
    <source>
        <dbReference type="SAM" id="MobiDB-lite"/>
    </source>
</evidence>
<gene>
    <name evidence="3" type="ORF">HALLA_09480</name>
    <name evidence="4" type="ORF">HALLA_09645</name>
</gene>
<dbReference type="RefSeq" id="WP_157231323.1">
    <property type="nucleotide sequence ID" value="NZ_CP007055.1"/>
</dbReference>
<name>W0JU81_9EURY</name>
<keyword evidence="2" id="KW-0472">Membrane</keyword>
<feature type="compositionally biased region" description="Acidic residues" evidence="1">
    <location>
        <begin position="44"/>
        <end position="58"/>
    </location>
</feature>
<evidence type="ECO:0000313" key="3">
    <source>
        <dbReference type="EMBL" id="AHG00833.1"/>
    </source>
</evidence>